<accession>A0AAJ1IFX6</accession>
<keyword evidence="3" id="KW-0862">Zinc</keyword>
<protein>
    <submittedName>
        <fullName evidence="5">MBL fold metallo-hydrolase</fullName>
    </submittedName>
</protein>
<proteinExistence type="predicted"/>
<keyword evidence="1" id="KW-0479">Metal-binding</keyword>
<evidence type="ECO:0000256" key="2">
    <source>
        <dbReference type="ARBA" id="ARBA00022801"/>
    </source>
</evidence>
<reference evidence="5 6" key="1">
    <citation type="submission" date="2022-12" db="EMBL/GenBank/DDBJ databases">
        <title>Metagenome assembled genome from gulf of manar.</title>
        <authorList>
            <person name="Kohli P."/>
            <person name="Pk S."/>
            <person name="Venkata Ramana C."/>
            <person name="Sasikala C."/>
        </authorList>
    </citation>
    <scope>NUCLEOTIDE SEQUENCE [LARGE SCALE GENOMIC DNA]</scope>
    <source>
        <strain evidence="5">JB008</strain>
    </source>
</reference>
<comment type="caution">
    <text evidence="5">The sequence shown here is derived from an EMBL/GenBank/DDBJ whole genome shotgun (WGS) entry which is preliminary data.</text>
</comment>
<dbReference type="InterPro" id="IPR032282">
    <property type="entry name" value="HAGH_C"/>
</dbReference>
<dbReference type="Pfam" id="PF16123">
    <property type="entry name" value="HAGH_C"/>
    <property type="match status" value="1"/>
</dbReference>
<evidence type="ECO:0000256" key="1">
    <source>
        <dbReference type="ARBA" id="ARBA00022723"/>
    </source>
</evidence>
<dbReference type="PANTHER" id="PTHR11935">
    <property type="entry name" value="BETA LACTAMASE DOMAIN"/>
    <property type="match status" value="1"/>
</dbReference>
<evidence type="ECO:0000313" key="5">
    <source>
        <dbReference type="EMBL" id="MDC7225456.1"/>
    </source>
</evidence>
<organism evidence="5 6">
    <name type="scientific">Candidatus Thalassospirochaeta sargassi</name>
    <dbReference type="NCBI Taxonomy" id="3119039"/>
    <lineage>
        <taxon>Bacteria</taxon>
        <taxon>Pseudomonadati</taxon>
        <taxon>Spirochaetota</taxon>
        <taxon>Spirochaetia</taxon>
        <taxon>Spirochaetales</taxon>
        <taxon>Spirochaetaceae</taxon>
        <taxon>Candidatus Thalassospirochaeta</taxon>
    </lineage>
</organism>
<dbReference type="InterPro" id="IPR036866">
    <property type="entry name" value="RibonucZ/Hydroxyglut_hydro"/>
</dbReference>
<dbReference type="GO" id="GO:0046872">
    <property type="term" value="F:metal ion binding"/>
    <property type="evidence" value="ECO:0007669"/>
    <property type="project" value="UniProtKB-KW"/>
</dbReference>
<dbReference type="SUPFAM" id="SSF56281">
    <property type="entry name" value="Metallo-hydrolase/oxidoreductase"/>
    <property type="match status" value="1"/>
</dbReference>
<dbReference type="Gene3D" id="3.60.15.10">
    <property type="entry name" value="Ribonuclease Z/Hydroxyacylglutathione hydrolase-like"/>
    <property type="match status" value="1"/>
</dbReference>
<dbReference type="InterPro" id="IPR001279">
    <property type="entry name" value="Metallo-B-lactamas"/>
</dbReference>
<gene>
    <name evidence="5" type="ORF">PQJ61_01685</name>
</gene>
<dbReference type="Proteomes" id="UP001221217">
    <property type="component" value="Unassembled WGS sequence"/>
</dbReference>
<sequence>MKIKQFRYGNEGNLGYLLWSGREAVAVDGVAPDEITAFAEAEGLEVKYVTNTHEHRDHIHGNEDLLTRTDAVNITPDIMCSIKVLKIGSEQLEAFPAPGHSEESIVFYFNDDNAESQGNGSLLTGDTLFNGTVGNCYTKDYELYFESLQKVLRFPPETRIYAGHDIFDYTTGVIQRIDPDNPYLNQYKASYVRELLSTTIAQELRVNPFIRWDDPSLDTYRASLGMPHSTPYERFRAMMSVH</sequence>
<dbReference type="Pfam" id="PF00753">
    <property type="entry name" value="Lactamase_B"/>
    <property type="match status" value="1"/>
</dbReference>
<evidence type="ECO:0000256" key="3">
    <source>
        <dbReference type="ARBA" id="ARBA00022833"/>
    </source>
</evidence>
<dbReference type="PANTHER" id="PTHR11935:SF94">
    <property type="entry name" value="TENZING NORGAY, ISOFORM C"/>
    <property type="match status" value="1"/>
</dbReference>
<keyword evidence="2" id="KW-0378">Hydrolase</keyword>
<evidence type="ECO:0000259" key="4">
    <source>
        <dbReference type="SMART" id="SM00849"/>
    </source>
</evidence>
<dbReference type="EMBL" id="JAQQAL010000006">
    <property type="protein sequence ID" value="MDC7225456.1"/>
    <property type="molecule type" value="Genomic_DNA"/>
</dbReference>
<dbReference type="AlphaFoldDB" id="A0AAJ1IFX6"/>
<dbReference type="SMART" id="SM00849">
    <property type="entry name" value="Lactamase_B"/>
    <property type="match status" value="1"/>
</dbReference>
<feature type="domain" description="Metallo-beta-lactamase" evidence="4">
    <location>
        <begin position="12"/>
        <end position="164"/>
    </location>
</feature>
<evidence type="ECO:0000313" key="6">
    <source>
        <dbReference type="Proteomes" id="UP001221217"/>
    </source>
</evidence>
<name>A0AAJ1IFX6_9SPIO</name>
<dbReference type="GO" id="GO:0004416">
    <property type="term" value="F:hydroxyacylglutathione hydrolase activity"/>
    <property type="evidence" value="ECO:0007669"/>
    <property type="project" value="TreeGrafter"/>
</dbReference>